<dbReference type="GO" id="GO:0022857">
    <property type="term" value="F:transmembrane transporter activity"/>
    <property type="evidence" value="ECO:0007669"/>
    <property type="project" value="InterPro"/>
</dbReference>
<gene>
    <name evidence="8" type="primary">ccmA</name>
    <name evidence="8" type="ORF">G3I74_10385</name>
</gene>
<proteinExistence type="predicted"/>
<reference evidence="8 9" key="1">
    <citation type="submission" date="2020-02" db="EMBL/GenBank/DDBJ databases">
        <authorList>
            <person name="Zhang X.-Y."/>
        </authorList>
    </citation>
    <scope>NUCLEOTIDE SEQUENCE [LARGE SCALE GENOMIC DNA]</scope>
    <source>
        <strain evidence="8 9">C33</strain>
    </source>
</reference>
<evidence type="ECO:0000256" key="5">
    <source>
        <dbReference type="ARBA" id="ARBA00022967"/>
    </source>
</evidence>
<evidence type="ECO:0000256" key="4">
    <source>
        <dbReference type="ARBA" id="ARBA00022840"/>
    </source>
</evidence>
<evidence type="ECO:0000313" key="9">
    <source>
        <dbReference type="Proteomes" id="UP000484885"/>
    </source>
</evidence>
<feature type="domain" description="ABC transporter" evidence="7">
    <location>
        <begin position="25"/>
        <end position="219"/>
    </location>
</feature>
<keyword evidence="2" id="KW-0547">Nucleotide-binding</keyword>
<keyword evidence="9" id="KW-1185">Reference proteome</keyword>
<keyword evidence="4 8" id="KW-0067">ATP-binding</keyword>
<evidence type="ECO:0000256" key="3">
    <source>
        <dbReference type="ARBA" id="ARBA00022748"/>
    </source>
</evidence>
<sequence length="221" mass="23715">MFRLPDDYFSRPRARRHCLPMKALLQADQVGFTRSGELVFEPADVCLNAGQALVISGPNGSGKTTLLRVLAGILEPATGKLSRSASLAFLGHLAAVKGDLSCRENLEFSTRFSGQPGMAVNRAMARVGLAGLGLRPARALSAGQKRRLGLAGLLVARRDIWLLDEPYASLDDAGGELVDQLLDEHLAGGGTAALSTHQRQPRLQTDPDRLVIRAALRESVR</sequence>
<dbReference type="Pfam" id="PF00005">
    <property type="entry name" value="ABC_tran"/>
    <property type="match status" value="1"/>
</dbReference>
<keyword evidence="3" id="KW-0201">Cytochrome c-type biogenesis</keyword>
<dbReference type="Gene3D" id="3.40.50.300">
    <property type="entry name" value="P-loop containing nucleotide triphosphate hydrolases"/>
    <property type="match status" value="1"/>
</dbReference>
<organism evidence="8 9">
    <name type="scientific">Wenzhouxiangella limi</name>
    <dbReference type="NCBI Taxonomy" id="2707351"/>
    <lineage>
        <taxon>Bacteria</taxon>
        <taxon>Pseudomonadati</taxon>
        <taxon>Pseudomonadota</taxon>
        <taxon>Gammaproteobacteria</taxon>
        <taxon>Chromatiales</taxon>
        <taxon>Wenzhouxiangellaceae</taxon>
        <taxon>Wenzhouxiangella</taxon>
    </lineage>
</organism>
<dbReference type="PROSITE" id="PS00211">
    <property type="entry name" value="ABC_TRANSPORTER_1"/>
    <property type="match status" value="1"/>
</dbReference>
<dbReference type="PANTHER" id="PTHR43499:SF1">
    <property type="entry name" value="ABC TRANSPORTER I FAMILY MEMBER 1"/>
    <property type="match status" value="1"/>
</dbReference>
<evidence type="ECO:0000256" key="2">
    <source>
        <dbReference type="ARBA" id="ARBA00022741"/>
    </source>
</evidence>
<dbReference type="GO" id="GO:0005524">
    <property type="term" value="F:ATP binding"/>
    <property type="evidence" value="ECO:0007669"/>
    <property type="project" value="UniProtKB-KW"/>
</dbReference>
<dbReference type="InterPro" id="IPR017871">
    <property type="entry name" value="ABC_transporter-like_CS"/>
</dbReference>
<dbReference type="SMART" id="SM00382">
    <property type="entry name" value="AAA"/>
    <property type="match status" value="1"/>
</dbReference>
<dbReference type="InterPro" id="IPR027417">
    <property type="entry name" value="P-loop_NTPase"/>
</dbReference>
<dbReference type="PROSITE" id="PS50893">
    <property type="entry name" value="ABC_TRANSPORTER_2"/>
    <property type="match status" value="1"/>
</dbReference>
<keyword evidence="5" id="KW-1278">Translocase</keyword>
<dbReference type="NCBIfam" id="TIGR01189">
    <property type="entry name" value="ccmA"/>
    <property type="match status" value="1"/>
</dbReference>
<dbReference type="RefSeq" id="WP_164211509.1">
    <property type="nucleotide sequence ID" value="NZ_JAAGSC010000041.1"/>
</dbReference>
<dbReference type="SUPFAM" id="SSF52540">
    <property type="entry name" value="P-loop containing nucleoside triphosphate hydrolases"/>
    <property type="match status" value="1"/>
</dbReference>
<evidence type="ECO:0000256" key="1">
    <source>
        <dbReference type="ARBA" id="ARBA00022448"/>
    </source>
</evidence>
<protein>
    <submittedName>
        <fullName evidence="8">Heme ABC exporter ATP-binding protein CcmA</fullName>
    </submittedName>
</protein>
<dbReference type="Proteomes" id="UP000484885">
    <property type="component" value="Unassembled WGS sequence"/>
</dbReference>
<dbReference type="EMBL" id="JAAGSC010000041">
    <property type="protein sequence ID" value="NDY96138.1"/>
    <property type="molecule type" value="Genomic_DNA"/>
</dbReference>
<dbReference type="InterPro" id="IPR003439">
    <property type="entry name" value="ABC_transporter-like_ATP-bd"/>
</dbReference>
<dbReference type="InterPro" id="IPR003593">
    <property type="entry name" value="AAA+_ATPase"/>
</dbReference>
<evidence type="ECO:0000259" key="7">
    <source>
        <dbReference type="PROSITE" id="PS50893"/>
    </source>
</evidence>
<dbReference type="AlphaFoldDB" id="A0A845UZG3"/>
<keyword evidence="1" id="KW-0813">Transport</keyword>
<evidence type="ECO:0000313" key="8">
    <source>
        <dbReference type="EMBL" id="NDY96138.1"/>
    </source>
</evidence>
<accession>A0A845UZG3</accession>
<keyword evidence="6" id="KW-0472">Membrane</keyword>
<name>A0A845UZG3_9GAMM</name>
<dbReference type="PANTHER" id="PTHR43499">
    <property type="entry name" value="ABC TRANSPORTER I FAMILY MEMBER 1"/>
    <property type="match status" value="1"/>
</dbReference>
<comment type="caution">
    <text evidence="8">The sequence shown here is derived from an EMBL/GenBank/DDBJ whole genome shotgun (WGS) entry which is preliminary data.</text>
</comment>
<evidence type="ECO:0000256" key="6">
    <source>
        <dbReference type="ARBA" id="ARBA00023136"/>
    </source>
</evidence>
<dbReference type="InterPro" id="IPR005895">
    <property type="entry name" value="ABC_transptr_haem_export_CcmA"/>
</dbReference>
<dbReference type="GO" id="GO:0016887">
    <property type="term" value="F:ATP hydrolysis activity"/>
    <property type="evidence" value="ECO:0007669"/>
    <property type="project" value="InterPro"/>
</dbReference>
<dbReference type="GO" id="GO:0017004">
    <property type="term" value="P:cytochrome complex assembly"/>
    <property type="evidence" value="ECO:0007669"/>
    <property type="project" value="UniProtKB-KW"/>
</dbReference>